<name>A0ABS0ZBU5_9GAMM</name>
<sequence>MKILITIPHFYKASNKGDHGSSRKDPQPRIRALTESILALHQNFGISQRMIEHYSKLAVKANGEENISIDIVICTTQEQHILKQLELHESLFSIRESDCEPLLLGYECHRVLKENLGKYDYYCFLEDDIIIHDPLFFSKLNWFNSRVGHDRLLQPNRFEYSTQQSALKCYIDGDLRPGATGQFQNVNDEPTITGQALGKHIRFKRPLNPHSGCFFLNQEQMKQWSQLPYFLDCDTSFIGPLESAASLGIMKTFKVYKPLPECANFLEVQHYGTAFTQLIGREVSLAGS</sequence>
<comment type="caution">
    <text evidence="1">The sequence shown here is derived from an EMBL/GenBank/DDBJ whole genome shotgun (WGS) entry which is preliminary data.</text>
</comment>
<evidence type="ECO:0000313" key="1">
    <source>
        <dbReference type="EMBL" id="MBJ7551131.1"/>
    </source>
</evidence>
<dbReference type="EMBL" id="JAEMUH010000009">
    <property type="protein sequence ID" value="MBJ7551131.1"/>
    <property type="molecule type" value="Genomic_DNA"/>
</dbReference>
<gene>
    <name evidence="1" type="ORF">JHD44_10595</name>
</gene>
<keyword evidence="2" id="KW-1185">Reference proteome</keyword>
<accession>A0ABS0ZBU5</accession>
<evidence type="ECO:0008006" key="3">
    <source>
        <dbReference type="Google" id="ProtNLM"/>
    </source>
</evidence>
<proteinExistence type="predicted"/>
<dbReference type="Proteomes" id="UP000598488">
    <property type="component" value="Unassembled WGS sequence"/>
</dbReference>
<reference evidence="1 2" key="1">
    <citation type="submission" date="2020-12" db="EMBL/GenBank/DDBJ databases">
        <title>Comparative genome analysis of fungal antagonists Marinomonas ostreistagni 398 and M. spartinae 468.</title>
        <authorList>
            <person name="Fields J.L."/>
            <person name="Mavrodi O.V."/>
            <person name="Biber P.D."/>
            <person name="Indest K.J."/>
            <person name="Mavrodi D.V."/>
        </authorList>
    </citation>
    <scope>NUCLEOTIDE SEQUENCE [LARGE SCALE GENOMIC DNA]</scope>
    <source>
        <strain evidence="1 2">USM7</strain>
    </source>
</reference>
<protein>
    <recommendedName>
        <fullName evidence="3">Calcium-binding protein</fullName>
    </recommendedName>
</protein>
<dbReference type="RefSeq" id="WP_199462729.1">
    <property type="nucleotide sequence ID" value="NZ_JAEMUH010000009.1"/>
</dbReference>
<organism evidence="1 2">
    <name type="scientific">Marinomonas ostreistagni</name>
    <dbReference type="NCBI Taxonomy" id="359209"/>
    <lineage>
        <taxon>Bacteria</taxon>
        <taxon>Pseudomonadati</taxon>
        <taxon>Pseudomonadota</taxon>
        <taxon>Gammaproteobacteria</taxon>
        <taxon>Oceanospirillales</taxon>
        <taxon>Oceanospirillaceae</taxon>
        <taxon>Marinomonas</taxon>
    </lineage>
</organism>
<evidence type="ECO:0000313" key="2">
    <source>
        <dbReference type="Proteomes" id="UP000598488"/>
    </source>
</evidence>